<dbReference type="AlphaFoldDB" id="A0A7H1QCK6"/>
<name>A0A7H1QCK6_9ACTN</name>
<accession>A0A7H1QCK6</accession>
<keyword evidence="2" id="KW-0812">Transmembrane</keyword>
<protein>
    <recommendedName>
        <fullName evidence="5">DUF2269 family protein</fullName>
    </recommendedName>
</protein>
<feature type="compositionally biased region" description="Pro residues" evidence="1">
    <location>
        <begin position="124"/>
        <end position="139"/>
    </location>
</feature>
<proteinExistence type="predicted"/>
<reference evidence="3 4" key="1">
    <citation type="submission" date="2020-04" db="EMBL/GenBank/DDBJ databases">
        <title>Characterization and engineering of Streptomyces griseofuscus DSM40191 as a potential heterologous host for expression of BGCs.</title>
        <authorList>
            <person name="Gren T."/>
            <person name="Whitford C.M."/>
            <person name="Mohite O.S."/>
            <person name="Joergensen T.S."/>
            <person name="Nielsen J.B."/>
            <person name="Lee S.Y."/>
            <person name="Weber T."/>
        </authorList>
    </citation>
    <scope>NUCLEOTIDE SEQUENCE [LARGE SCALE GENOMIC DNA]</scope>
    <source>
        <strain evidence="3 4">DSM 40191</strain>
    </source>
</reference>
<feature type="transmembrane region" description="Helical" evidence="2">
    <location>
        <begin position="6"/>
        <end position="30"/>
    </location>
</feature>
<dbReference type="GeneID" id="91467297"/>
<evidence type="ECO:0008006" key="5">
    <source>
        <dbReference type="Google" id="ProtNLM"/>
    </source>
</evidence>
<evidence type="ECO:0000256" key="2">
    <source>
        <dbReference type="SAM" id="Phobius"/>
    </source>
</evidence>
<keyword evidence="2" id="KW-0472">Membrane</keyword>
<gene>
    <name evidence="3" type="ORF">HEP81_07806</name>
</gene>
<feature type="region of interest" description="Disordered" evidence="1">
    <location>
        <begin position="105"/>
        <end position="139"/>
    </location>
</feature>
<feature type="transmembrane region" description="Helical" evidence="2">
    <location>
        <begin position="77"/>
        <end position="97"/>
    </location>
</feature>
<evidence type="ECO:0000313" key="4">
    <source>
        <dbReference type="Proteomes" id="UP000516422"/>
    </source>
</evidence>
<evidence type="ECO:0000313" key="3">
    <source>
        <dbReference type="EMBL" id="QNT98036.1"/>
    </source>
</evidence>
<sequence>MSFDSALLTIHVVAALVMLASLSLDWIGVLRLRRTSALPHAPEGVTTLERSALFGAWARLITLAAGLWLAIDAGHWTGWIIAGLAAWTVLVLLGEPLTGNDLRTMAKATSKSDALPPQTHGRDPPPAPVSPPSTPAPEW</sequence>
<feature type="transmembrane region" description="Helical" evidence="2">
    <location>
        <begin position="51"/>
        <end position="71"/>
    </location>
</feature>
<dbReference type="EMBL" id="CP051006">
    <property type="protein sequence ID" value="QNT98036.1"/>
    <property type="molecule type" value="Genomic_DNA"/>
</dbReference>
<dbReference type="Proteomes" id="UP000516422">
    <property type="component" value="Chromosome"/>
</dbReference>
<organism evidence="3 4">
    <name type="scientific">Streptomyces griseofuscus</name>
    <dbReference type="NCBI Taxonomy" id="146922"/>
    <lineage>
        <taxon>Bacteria</taxon>
        <taxon>Bacillati</taxon>
        <taxon>Actinomycetota</taxon>
        <taxon>Actinomycetes</taxon>
        <taxon>Kitasatosporales</taxon>
        <taxon>Streptomycetaceae</taxon>
        <taxon>Streptomyces</taxon>
    </lineage>
</organism>
<evidence type="ECO:0000256" key="1">
    <source>
        <dbReference type="SAM" id="MobiDB-lite"/>
    </source>
</evidence>
<keyword evidence="2" id="KW-1133">Transmembrane helix</keyword>
<dbReference type="RefSeq" id="WP_037663640.1">
    <property type="nucleotide sequence ID" value="NZ_CP051006.1"/>
</dbReference>
<dbReference type="KEGG" id="sgf:HEP81_07806"/>